<gene>
    <name evidence="13" type="ORF">VTL71DRAFT_7172</name>
</gene>
<dbReference type="SUPFAM" id="SSF57903">
    <property type="entry name" value="FYVE/PHD zinc finger"/>
    <property type="match status" value="1"/>
</dbReference>
<evidence type="ECO:0000313" key="13">
    <source>
        <dbReference type="EMBL" id="KAL2061794.1"/>
    </source>
</evidence>
<dbReference type="Pfam" id="PF13191">
    <property type="entry name" value="AAA_16"/>
    <property type="match status" value="1"/>
</dbReference>
<dbReference type="SMART" id="SM00382">
    <property type="entry name" value="AAA"/>
    <property type="match status" value="1"/>
</dbReference>
<keyword evidence="6 10" id="KW-0863">Zinc-finger</keyword>
<dbReference type="SMART" id="SM00384">
    <property type="entry name" value="AT_hook"/>
    <property type="match status" value="2"/>
</dbReference>
<evidence type="ECO:0000256" key="11">
    <source>
        <dbReference type="SAM" id="MobiDB-lite"/>
    </source>
</evidence>
<dbReference type="PROSITE" id="PS50016">
    <property type="entry name" value="ZF_PHD_2"/>
    <property type="match status" value="1"/>
</dbReference>
<dbReference type="InterPro" id="IPR032705">
    <property type="entry name" value="ORC4_C"/>
</dbReference>
<keyword evidence="4" id="KW-0235">DNA replication</keyword>
<dbReference type="InterPro" id="IPR001965">
    <property type="entry name" value="Znf_PHD"/>
</dbReference>
<evidence type="ECO:0000256" key="6">
    <source>
        <dbReference type="ARBA" id="ARBA00022771"/>
    </source>
</evidence>
<dbReference type="InterPro" id="IPR016527">
    <property type="entry name" value="ORC4"/>
</dbReference>
<dbReference type="PANTHER" id="PTHR12087">
    <property type="entry name" value="ORIGIN RECOGNITION COMPLEX SUBUNIT 4"/>
    <property type="match status" value="1"/>
</dbReference>
<dbReference type="CDD" id="cd00009">
    <property type="entry name" value="AAA"/>
    <property type="match status" value="1"/>
</dbReference>
<evidence type="ECO:0000256" key="8">
    <source>
        <dbReference type="ARBA" id="ARBA00023125"/>
    </source>
</evidence>
<name>A0ABR4BVY2_9HELO</name>
<dbReference type="SMART" id="SM00249">
    <property type="entry name" value="PHD"/>
    <property type="match status" value="1"/>
</dbReference>
<feature type="region of interest" description="Disordered" evidence="11">
    <location>
        <begin position="1"/>
        <end position="199"/>
    </location>
</feature>
<evidence type="ECO:0000256" key="5">
    <source>
        <dbReference type="ARBA" id="ARBA00022723"/>
    </source>
</evidence>
<protein>
    <recommendedName>
        <fullName evidence="3">Origin recognition complex subunit 4</fullName>
    </recommendedName>
</protein>
<feature type="compositionally biased region" description="Acidic residues" evidence="11">
    <location>
        <begin position="355"/>
        <end position="385"/>
    </location>
</feature>
<feature type="compositionally biased region" description="Basic and acidic residues" evidence="11">
    <location>
        <begin position="345"/>
        <end position="354"/>
    </location>
</feature>
<evidence type="ECO:0000313" key="14">
    <source>
        <dbReference type="Proteomes" id="UP001595075"/>
    </source>
</evidence>
<accession>A0ABR4BVY2</accession>
<evidence type="ECO:0000256" key="7">
    <source>
        <dbReference type="ARBA" id="ARBA00022833"/>
    </source>
</evidence>
<dbReference type="InterPro" id="IPR017956">
    <property type="entry name" value="AT_hook_DNA-bd_motif"/>
</dbReference>
<keyword evidence="7" id="KW-0862">Zinc</keyword>
<dbReference type="Pfam" id="PF13831">
    <property type="entry name" value="PHD_2"/>
    <property type="match status" value="1"/>
</dbReference>
<keyword evidence="14" id="KW-1185">Reference proteome</keyword>
<dbReference type="Gene3D" id="3.30.40.10">
    <property type="entry name" value="Zinc/RING finger domain, C3HC4 (zinc finger)"/>
    <property type="match status" value="1"/>
</dbReference>
<organism evidence="13 14">
    <name type="scientific">Oculimacula yallundae</name>
    <dbReference type="NCBI Taxonomy" id="86028"/>
    <lineage>
        <taxon>Eukaryota</taxon>
        <taxon>Fungi</taxon>
        <taxon>Dikarya</taxon>
        <taxon>Ascomycota</taxon>
        <taxon>Pezizomycotina</taxon>
        <taxon>Leotiomycetes</taxon>
        <taxon>Helotiales</taxon>
        <taxon>Ploettnerulaceae</taxon>
        <taxon>Oculimacula</taxon>
    </lineage>
</organism>
<comment type="similarity">
    <text evidence="2">Belongs to the ORC4 family.</text>
</comment>
<feature type="compositionally biased region" description="Low complexity" evidence="11">
    <location>
        <begin position="121"/>
        <end position="130"/>
    </location>
</feature>
<dbReference type="PANTHER" id="PTHR12087:SF0">
    <property type="entry name" value="ORIGIN RECOGNITION COMPLEX SUBUNIT 4"/>
    <property type="match status" value="1"/>
</dbReference>
<keyword evidence="9" id="KW-0539">Nucleus</keyword>
<comment type="caution">
    <text evidence="13">The sequence shown here is derived from an EMBL/GenBank/DDBJ whole genome shotgun (WGS) entry which is preliminary data.</text>
</comment>
<proteinExistence type="inferred from homology"/>
<keyword evidence="8" id="KW-0238">DNA-binding</keyword>
<feature type="domain" description="PHD-type" evidence="12">
    <location>
        <begin position="384"/>
        <end position="436"/>
    </location>
</feature>
<feature type="compositionally biased region" description="Acidic residues" evidence="11">
    <location>
        <begin position="67"/>
        <end position="81"/>
    </location>
</feature>
<sequence>MSTRKRSRAHMQEQDELAPQNAPLSSTKKRKLNVESPSADDGGRFGSIKRSLGGLFGLGKNGKENLLGEDEQDELADEDSDTVTTNDKPGKDMWEVQDSEPGEAVERKSSSRRKKPDATPKSAKSAQKGSAKSKKGKEISNGEPEDIWEVPESPPRVSRGASTAERAKALLAPAVEVASSQPIKRKPGRPRKSDILKSAKLLSNKAIREKMMADKVAASEEEEEEDGATPVKRQRKKKAHYGDEEVDGVNSAQTSATVSPKKKRGRPSKIQAAEVVDAKQVPKGILTPVKNRTGRGRKSVIFDAGEDVDLGFKDLPSSVGTAKSDKFKKSLKSPSASLLSKSKSKSVDPEPKSEDEPEEELEVEGEEEDVVDEEEEADSDDIDDEMCQICSGLESTKRNPIMFCDGQDCEFAVHRECYQVAKVPKGDWFCRDCETKAADEVLFPELESSTPAVKSSTVPDIEGFDGHLRHMQRILLDRLTGKSRIRLRGHDEEMQKVHQVVEQTVLAGEGNSMLVIGARGCGKTTLVESVISDLGKDHRDNFHVVRLNGFIHTDDKLALKETWRQLGREMELEDDIAGKTSNYSDTLASLLALLSHPSEMSDSEPEQTAKSVIFILDEFDLFTTHPRQTLLYNLFDIAQARKAPIVVLGLTTRVDVVESLEKRVKSRFSHRYVHLSLPRSIPAFWDVCKSGLTVDSDGLDDNGLMLGSAGHEKFIAFWQSMIEDLYNKDIVFKRHIQSEFYQSKSVPAFFTSCLLPIANLTSENMPLTGKPFMNTLSAPDSKLHILQGLSELELALLIAAARLDIILDTDTCNFAMAYDEYSNLTSRYKIQTSSSGVTALGASAKVWGRDVALGAWERLSEYGLLVPAGIGGGSGRDSGAGGRMWKIDVGLEEITGSVDSLSGVMAKWCREI</sequence>
<dbReference type="CDD" id="cd15492">
    <property type="entry name" value="PHD_BRPF_JADE_like"/>
    <property type="match status" value="1"/>
</dbReference>
<evidence type="ECO:0000256" key="1">
    <source>
        <dbReference type="ARBA" id="ARBA00004123"/>
    </source>
</evidence>
<evidence type="ECO:0000256" key="10">
    <source>
        <dbReference type="PROSITE-ProRule" id="PRU00146"/>
    </source>
</evidence>
<dbReference type="Gene3D" id="3.40.50.300">
    <property type="entry name" value="P-loop containing nucleotide triphosphate hydrolases"/>
    <property type="match status" value="1"/>
</dbReference>
<evidence type="ECO:0000256" key="3">
    <source>
        <dbReference type="ARBA" id="ARBA00019083"/>
    </source>
</evidence>
<comment type="subcellular location">
    <subcellularLocation>
        <location evidence="1">Nucleus</location>
    </subcellularLocation>
</comment>
<dbReference type="InterPro" id="IPR013083">
    <property type="entry name" value="Znf_RING/FYVE/PHD"/>
</dbReference>
<keyword evidence="5" id="KW-0479">Metal-binding</keyword>
<evidence type="ECO:0000256" key="2">
    <source>
        <dbReference type="ARBA" id="ARBA00005334"/>
    </source>
</evidence>
<dbReference type="SUPFAM" id="SSF52540">
    <property type="entry name" value="P-loop containing nucleoside triphosphate hydrolases"/>
    <property type="match status" value="1"/>
</dbReference>
<evidence type="ECO:0000256" key="9">
    <source>
        <dbReference type="ARBA" id="ARBA00023242"/>
    </source>
</evidence>
<reference evidence="13 14" key="1">
    <citation type="journal article" date="2024" name="Commun. Biol.">
        <title>Comparative genomic analysis of thermophilic fungi reveals convergent evolutionary adaptations and gene losses.</title>
        <authorList>
            <person name="Steindorff A.S."/>
            <person name="Aguilar-Pontes M.V."/>
            <person name="Robinson A.J."/>
            <person name="Andreopoulos B."/>
            <person name="LaButti K."/>
            <person name="Kuo A."/>
            <person name="Mondo S."/>
            <person name="Riley R."/>
            <person name="Otillar R."/>
            <person name="Haridas S."/>
            <person name="Lipzen A."/>
            <person name="Grimwood J."/>
            <person name="Schmutz J."/>
            <person name="Clum A."/>
            <person name="Reid I.D."/>
            <person name="Moisan M.C."/>
            <person name="Butler G."/>
            <person name="Nguyen T.T.M."/>
            <person name="Dewar K."/>
            <person name="Conant G."/>
            <person name="Drula E."/>
            <person name="Henrissat B."/>
            <person name="Hansel C."/>
            <person name="Singer S."/>
            <person name="Hutchinson M.I."/>
            <person name="de Vries R.P."/>
            <person name="Natvig D.O."/>
            <person name="Powell A.J."/>
            <person name="Tsang A."/>
            <person name="Grigoriev I.V."/>
        </authorList>
    </citation>
    <scope>NUCLEOTIDE SEQUENCE [LARGE SCALE GENOMIC DNA]</scope>
    <source>
        <strain evidence="13 14">CBS 494.80</strain>
    </source>
</reference>
<dbReference type="Proteomes" id="UP001595075">
    <property type="component" value="Unassembled WGS sequence"/>
</dbReference>
<feature type="region of interest" description="Disordered" evidence="11">
    <location>
        <begin position="213"/>
        <end position="385"/>
    </location>
</feature>
<feature type="compositionally biased region" description="Low complexity" evidence="11">
    <location>
        <begin position="332"/>
        <end position="341"/>
    </location>
</feature>
<dbReference type="Pfam" id="PF14629">
    <property type="entry name" value="ORC4_C"/>
    <property type="match status" value="1"/>
</dbReference>
<dbReference type="InterPro" id="IPR027417">
    <property type="entry name" value="P-loop_NTPase"/>
</dbReference>
<dbReference type="InterPro" id="IPR041664">
    <property type="entry name" value="AAA_16"/>
</dbReference>
<dbReference type="EMBL" id="JAZHXI010000018">
    <property type="protein sequence ID" value="KAL2061794.1"/>
    <property type="molecule type" value="Genomic_DNA"/>
</dbReference>
<dbReference type="InterPro" id="IPR019787">
    <property type="entry name" value="Znf_PHD-finger"/>
</dbReference>
<dbReference type="InterPro" id="IPR011011">
    <property type="entry name" value="Znf_FYVE_PHD"/>
</dbReference>
<dbReference type="InterPro" id="IPR003593">
    <property type="entry name" value="AAA+_ATPase"/>
</dbReference>
<evidence type="ECO:0000256" key="4">
    <source>
        <dbReference type="ARBA" id="ARBA00022705"/>
    </source>
</evidence>
<dbReference type="PROSITE" id="PS01359">
    <property type="entry name" value="ZF_PHD_1"/>
    <property type="match status" value="1"/>
</dbReference>
<evidence type="ECO:0000259" key="12">
    <source>
        <dbReference type="PROSITE" id="PS50016"/>
    </source>
</evidence>
<dbReference type="InterPro" id="IPR019786">
    <property type="entry name" value="Zinc_finger_PHD-type_CS"/>
</dbReference>